<comment type="caution">
    <text evidence="1">The sequence shown here is derived from an EMBL/GenBank/DDBJ whole genome shotgun (WGS) entry which is preliminary data.</text>
</comment>
<dbReference type="RefSeq" id="WP_190917678.1">
    <property type="nucleotide sequence ID" value="NZ_JACXIZ010000017.1"/>
</dbReference>
<gene>
    <name evidence="1" type="ORF">IDH44_11320</name>
</gene>
<dbReference type="InterPro" id="IPR009776">
    <property type="entry name" value="Spore_0_M"/>
</dbReference>
<dbReference type="PANTHER" id="PTHR40053:SF1">
    <property type="entry name" value="SPORULATION-CONTROL PROTEIN SPO0M"/>
    <property type="match status" value="1"/>
</dbReference>
<evidence type="ECO:0000313" key="1">
    <source>
        <dbReference type="EMBL" id="MBD2845782.1"/>
    </source>
</evidence>
<keyword evidence="2" id="KW-1185">Reference proteome</keyword>
<sequence length="264" mass="28993">MSIFKRMMASVGIGSATVDTMLGTDTCMPGHEVRGSVQIRGGGARQQIERISIKVMTEYIRNPKDPKTTQQCVLDSFTIGEALTIEAGATQLIPFTFALPLTTPLTIGHQRVWLATDLDIERALDPTDQDSIQVQPSPALQTMIDAIHSLQFGFKHYACVRNKHAKDEVPFLQQIAFYPGGAFQSRMKELGLFLLPEPRGIGLLVAAGGVDEDPSDWLNTALTVEGRPYRMFCSFEELRGGPEAVAERLQATILEQLREGGTDT</sequence>
<dbReference type="PANTHER" id="PTHR40053">
    <property type="entry name" value="SPORULATION-CONTROL PROTEIN SPO0M"/>
    <property type="match status" value="1"/>
</dbReference>
<dbReference type="Pfam" id="PF07070">
    <property type="entry name" value="Spo0M"/>
    <property type="match status" value="1"/>
</dbReference>
<proteinExistence type="predicted"/>
<organism evidence="1 2">
    <name type="scientific">Paenibacillus sabuli</name>
    <dbReference type="NCBI Taxonomy" id="2772509"/>
    <lineage>
        <taxon>Bacteria</taxon>
        <taxon>Bacillati</taxon>
        <taxon>Bacillota</taxon>
        <taxon>Bacilli</taxon>
        <taxon>Bacillales</taxon>
        <taxon>Paenibacillaceae</taxon>
        <taxon>Paenibacillus</taxon>
    </lineage>
</organism>
<name>A0A927BT25_9BACL</name>
<dbReference type="EMBL" id="JACXIZ010000017">
    <property type="protein sequence ID" value="MBD2845782.1"/>
    <property type="molecule type" value="Genomic_DNA"/>
</dbReference>
<evidence type="ECO:0000313" key="2">
    <source>
        <dbReference type="Proteomes" id="UP000621560"/>
    </source>
</evidence>
<protein>
    <submittedName>
        <fullName evidence="1">Sporulation protein</fullName>
    </submittedName>
</protein>
<accession>A0A927BT25</accession>
<dbReference type="Proteomes" id="UP000621560">
    <property type="component" value="Unassembled WGS sequence"/>
</dbReference>
<dbReference type="AlphaFoldDB" id="A0A927BT25"/>
<reference evidence="1" key="1">
    <citation type="submission" date="2020-09" db="EMBL/GenBank/DDBJ databases">
        <title>A novel bacterium of genus Paenibacillus, isolated from South China Sea.</title>
        <authorList>
            <person name="Huang H."/>
            <person name="Mo K."/>
            <person name="Hu Y."/>
        </authorList>
    </citation>
    <scope>NUCLEOTIDE SEQUENCE</scope>
    <source>
        <strain evidence="1">IB182496</strain>
    </source>
</reference>